<evidence type="ECO:0000313" key="2">
    <source>
        <dbReference type="EMBL" id="TID31072.1"/>
    </source>
</evidence>
<dbReference type="Proteomes" id="UP000307173">
    <property type="component" value="Unassembled WGS sequence"/>
</dbReference>
<feature type="region of interest" description="Disordered" evidence="1">
    <location>
        <begin position="553"/>
        <end position="724"/>
    </location>
</feature>
<evidence type="ECO:0000256" key="1">
    <source>
        <dbReference type="SAM" id="MobiDB-lite"/>
    </source>
</evidence>
<feature type="compositionally biased region" description="Basic and acidic residues" evidence="1">
    <location>
        <begin position="242"/>
        <end position="262"/>
    </location>
</feature>
<comment type="caution">
    <text evidence="2">The sequence shown here is derived from an EMBL/GenBank/DDBJ whole genome shotgun (WGS) entry which is preliminary data.</text>
</comment>
<name>A0A4T0X7X3_9ASCO</name>
<evidence type="ECO:0000313" key="3">
    <source>
        <dbReference type="Proteomes" id="UP000307173"/>
    </source>
</evidence>
<feature type="region of interest" description="Disordered" evidence="1">
    <location>
        <begin position="242"/>
        <end position="281"/>
    </location>
</feature>
<gene>
    <name evidence="2" type="ORF">CANINC_000316</name>
</gene>
<feature type="region of interest" description="Disordered" evidence="1">
    <location>
        <begin position="74"/>
        <end position="93"/>
    </location>
</feature>
<feature type="compositionally biased region" description="Acidic residues" evidence="1">
    <location>
        <begin position="618"/>
        <end position="631"/>
    </location>
</feature>
<organism evidence="2 3">
    <name type="scientific">Pichia inconspicua</name>
    <dbReference type="NCBI Taxonomy" id="52247"/>
    <lineage>
        <taxon>Eukaryota</taxon>
        <taxon>Fungi</taxon>
        <taxon>Dikarya</taxon>
        <taxon>Ascomycota</taxon>
        <taxon>Saccharomycotina</taxon>
        <taxon>Pichiomycetes</taxon>
        <taxon>Pichiales</taxon>
        <taxon>Pichiaceae</taxon>
        <taxon>Pichia</taxon>
    </lineage>
</organism>
<dbReference type="OrthoDB" id="3980607at2759"/>
<feature type="compositionally biased region" description="Acidic residues" evidence="1">
    <location>
        <begin position="678"/>
        <end position="687"/>
    </location>
</feature>
<feature type="compositionally biased region" description="Gly residues" evidence="1">
    <location>
        <begin position="706"/>
        <end position="715"/>
    </location>
</feature>
<feature type="compositionally biased region" description="Low complexity" evidence="1">
    <location>
        <begin position="600"/>
        <end position="612"/>
    </location>
</feature>
<feature type="compositionally biased region" description="Basic and acidic residues" evidence="1">
    <location>
        <begin position="586"/>
        <end position="598"/>
    </location>
</feature>
<accession>A0A4T0X7X3</accession>
<feature type="compositionally biased region" description="Low complexity" evidence="1">
    <location>
        <begin position="636"/>
        <end position="647"/>
    </location>
</feature>
<feature type="region of interest" description="Disordered" evidence="1">
    <location>
        <begin position="1"/>
        <end position="21"/>
    </location>
</feature>
<dbReference type="EMBL" id="SELW01000049">
    <property type="protein sequence ID" value="TID31072.1"/>
    <property type="molecule type" value="Genomic_DNA"/>
</dbReference>
<reference evidence="2 3" key="1">
    <citation type="journal article" date="2019" name="Front. Genet.">
        <title>Whole-Genome Sequencing of the Opportunistic Yeast Pathogen Candida inconspicua Uncovers Its Hybrid Origin.</title>
        <authorList>
            <person name="Mixao V."/>
            <person name="Hansen A.P."/>
            <person name="Saus E."/>
            <person name="Boekhout T."/>
            <person name="Lass-Florl C."/>
            <person name="Gabaldon T."/>
        </authorList>
    </citation>
    <scope>NUCLEOTIDE SEQUENCE [LARGE SCALE GENOMIC DNA]</scope>
    <source>
        <strain evidence="2 3">CBS 180</strain>
    </source>
</reference>
<dbReference type="AlphaFoldDB" id="A0A4T0X7X3"/>
<feature type="compositionally biased region" description="Basic and acidic residues" evidence="1">
    <location>
        <begin position="688"/>
        <end position="703"/>
    </location>
</feature>
<protein>
    <submittedName>
        <fullName evidence="2">Uncharacterized protein</fullName>
    </submittedName>
</protein>
<keyword evidence="3" id="KW-1185">Reference proteome</keyword>
<dbReference type="STRING" id="52247.A0A4T0X7X3"/>
<sequence length="750" mass="84769">MDNQKLASISVPDNDLQHSMMMSTNDPNVDATAAHNAFLESLHGLGMLNDLHLNQLNNQLRYELRNLNREVGVNLSDTDEETEGENTNQQDHELERHHENNHPHDHDAPVDEDELSVLEQSFVNAFSESESEPFRNYIKSIVERGYLQTDAILDLDEKEREKMSERDRGVLRSKIKDGEDASMEDTDKDPLLDLSILGLDIQKRKRKAKDVDMDLDLGYDINNYGVGMGVPMSIMNRPADGKYVEESDHKRRRRGSDDHYTEQDQQQGQGHGQGQQQSKTNNSDQHLLDYNIENELRTVPDVHHELNNYVNVGNDVGVEIDLSNLTNMNMGTSCSNDRMIERNEPMVNVVPVSKPIIVEENIKKCSRCRMKRIRESEKDLCKYQTCQQCRERRKVKEKKPRVVIKLPNLSDDWDTFLKKVALNTVIDLTQHNYGAYTDKNEFPRYSPEELTIELMNDIGAKIVQKYIQPLQKITGFRFAVRDHHNPSLYDPNRSKKMTWMFICSQDKLRKRKSRSENKRHVSNKLKTEECCSRITLSYDIVYGILQMSYNHKHHKPLSTNSSSNSDNDDEEMKNGGESKVLVMNKAESDTGVAEKIKEQNSSSSNNNNNSTSDRSRDEQEEELEEEEEEADREVMEAAAAAVAAVAAARDDKGSGSGSEEEEDYGGSYNDNGGVDVGDGVEGEVEGEQPDHVNVDAQFERIEDIIGSGGGDGGDTGDTTGDTGGVDAAEIARLLRQVQAVQAVQKQRSSL</sequence>
<proteinExistence type="predicted"/>